<accession>A0ACB9YVZ1</accession>
<name>A0ACB9YVZ1_9PEZI</name>
<reference evidence="1 2" key="1">
    <citation type="journal article" date="2022" name="New Phytol.">
        <title>Ecological generalism drives hyperdiversity of secondary metabolite gene clusters in xylarialean endophytes.</title>
        <authorList>
            <person name="Franco M.E.E."/>
            <person name="Wisecaver J.H."/>
            <person name="Arnold A.E."/>
            <person name="Ju Y.M."/>
            <person name="Slot J.C."/>
            <person name="Ahrendt S."/>
            <person name="Moore L.P."/>
            <person name="Eastman K.E."/>
            <person name="Scott K."/>
            <person name="Konkel Z."/>
            <person name="Mondo S.J."/>
            <person name="Kuo A."/>
            <person name="Hayes R.D."/>
            <person name="Haridas S."/>
            <person name="Andreopoulos B."/>
            <person name="Riley R."/>
            <person name="LaButti K."/>
            <person name="Pangilinan J."/>
            <person name="Lipzen A."/>
            <person name="Amirebrahimi M."/>
            <person name="Yan J."/>
            <person name="Adam C."/>
            <person name="Keymanesh K."/>
            <person name="Ng V."/>
            <person name="Louie K."/>
            <person name="Northen T."/>
            <person name="Drula E."/>
            <person name="Henrissat B."/>
            <person name="Hsieh H.M."/>
            <person name="Youens-Clark K."/>
            <person name="Lutzoni F."/>
            <person name="Miadlikowska J."/>
            <person name="Eastwood D.C."/>
            <person name="Hamelin R.C."/>
            <person name="Grigoriev I.V."/>
            <person name="U'Ren J.M."/>
        </authorList>
    </citation>
    <scope>NUCLEOTIDE SEQUENCE [LARGE SCALE GENOMIC DNA]</scope>
    <source>
        <strain evidence="1 2">CBS 119005</strain>
    </source>
</reference>
<evidence type="ECO:0000313" key="2">
    <source>
        <dbReference type="Proteomes" id="UP001497700"/>
    </source>
</evidence>
<comment type="caution">
    <text evidence="1">The sequence shown here is derived from an EMBL/GenBank/DDBJ whole genome shotgun (WGS) entry which is preliminary data.</text>
</comment>
<protein>
    <submittedName>
        <fullName evidence="1">Uncharacterized protein</fullName>
    </submittedName>
</protein>
<organism evidence="1 2">
    <name type="scientific">Hypoxylon rubiginosum</name>
    <dbReference type="NCBI Taxonomy" id="110542"/>
    <lineage>
        <taxon>Eukaryota</taxon>
        <taxon>Fungi</taxon>
        <taxon>Dikarya</taxon>
        <taxon>Ascomycota</taxon>
        <taxon>Pezizomycotina</taxon>
        <taxon>Sordariomycetes</taxon>
        <taxon>Xylariomycetidae</taxon>
        <taxon>Xylariales</taxon>
        <taxon>Hypoxylaceae</taxon>
        <taxon>Hypoxylon</taxon>
    </lineage>
</organism>
<keyword evidence="2" id="KW-1185">Reference proteome</keyword>
<sequence>MSGFEIAGLVLGAFPIALEALNQYEVVKAQIKLWRRIQEAYVECKDDLIFQQLLFEDNLLDLLSMATIDEKKIELLISNPDGECWKDESLTDLLEQEHYEPYRRCINAMERTMKELNHELGLDAEYVQQKLGSSIRHSRLSSIRYQLWRVHFTTGGKVSRRQKLVEQLKSHNEKLAKLLTMSKKKRERQATRHPTIDSTLCNFWVSAGRLFKALSHVWCCSCSDGQHSAKLLLQQRLNNEPDFNIVFAKNSSSRWEIRKTRISEQREPGSQVIRSASTNVPETTTHQPKHRDARPSKSSMKSSAKSASTSLLIQKSLSLIVTTPNYSAEYDPVGVISNLCSSLNTENDCYGYFREEEYRYYVYRANKHNTDRFCLSTLDEVLRQLDRRQRYSLALTLASSFIQLRETPWLSKPWTKSDIVFINSPEDSNRFLLSQPHLHHDPRTAADNRQGTSDHQSNSRNPLVDLGVLLLELCFGTTLEDRLNADNRDRFMAALDWQEKVNDETGLDYSNAVLWCLVGYRSIQPEKWRQVMFQTVVKPLEKTCQHLLI</sequence>
<dbReference type="EMBL" id="MU393501">
    <property type="protein sequence ID" value="KAI4863605.1"/>
    <property type="molecule type" value="Genomic_DNA"/>
</dbReference>
<evidence type="ECO:0000313" key="1">
    <source>
        <dbReference type="EMBL" id="KAI4863605.1"/>
    </source>
</evidence>
<proteinExistence type="predicted"/>
<dbReference type="Proteomes" id="UP001497700">
    <property type="component" value="Unassembled WGS sequence"/>
</dbReference>
<gene>
    <name evidence="1" type="ORF">F4820DRAFT_426560</name>
</gene>